<dbReference type="EMBL" id="SGWZ01000002">
    <property type="protein sequence ID" value="RZS70197.1"/>
    <property type="molecule type" value="Genomic_DNA"/>
</dbReference>
<dbReference type="InterPro" id="IPR001387">
    <property type="entry name" value="Cro/C1-type_HTH"/>
</dbReference>
<dbReference type="InterPro" id="IPR010982">
    <property type="entry name" value="Lambda_DNA-bd_dom_sf"/>
</dbReference>
<accession>A0A4Q7MNS5</accession>
<gene>
    <name evidence="2" type="ORF">EV679_1594</name>
</gene>
<feature type="domain" description="HTH cro/C1-type" evidence="1">
    <location>
        <begin position="24"/>
        <end position="76"/>
    </location>
</feature>
<dbReference type="SMART" id="SM00530">
    <property type="entry name" value="HTH_XRE"/>
    <property type="match status" value="1"/>
</dbReference>
<evidence type="ECO:0000313" key="2">
    <source>
        <dbReference type="EMBL" id="RZS70197.1"/>
    </source>
</evidence>
<proteinExistence type="predicted"/>
<dbReference type="Proteomes" id="UP000292039">
    <property type="component" value="Unassembled WGS sequence"/>
</dbReference>
<dbReference type="PROSITE" id="PS50943">
    <property type="entry name" value="HTH_CROC1"/>
    <property type="match status" value="1"/>
</dbReference>
<dbReference type="AlphaFoldDB" id="A0A4Q7MNS5"/>
<protein>
    <submittedName>
        <fullName evidence="2">Helix-turn-helix protein</fullName>
    </submittedName>
</protein>
<evidence type="ECO:0000313" key="3">
    <source>
        <dbReference type="Proteomes" id="UP000292039"/>
    </source>
</evidence>
<name>A0A4Q7MNS5_9BURK</name>
<dbReference type="SUPFAM" id="SSF47413">
    <property type="entry name" value="lambda repressor-like DNA-binding domains"/>
    <property type="match status" value="1"/>
</dbReference>
<dbReference type="Pfam" id="PF13560">
    <property type="entry name" value="HTH_31"/>
    <property type="match status" value="1"/>
</dbReference>
<reference evidence="2 3" key="1">
    <citation type="submission" date="2019-02" db="EMBL/GenBank/DDBJ databases">
        <title>Genomic Encyclopedia of Type Strains, Phase IV (KMG-IV): sequencing the most valuable type-strain genomes for metagenomic binning, comparative biology and taxonomic classification.</title>
        <authorList>
            <person name="Goeker M."/>
        </authorList>
    </citation>
    <scope>NUCLEOTIDE SEQUENCE [LARGE SCALE GENOMIC DNA]</scope>
    <source>
        <strain evidence="2 3">DSM 16618</strain>
    </source>
</reference>
<organism evidence="2 3">
    <name type="scientific">Kerstersia gyiorum</name>
    <dbReference type="NCBI Taxonomy" id="206506"/>
    <lineage>
        <taxon>Bacteria</taxon>
        <taxon>Pseudomonadati</taxon>
        <taxon>Pseudomonadota</taxon>
        <taxon>Betaproteobacteria</taxon>
        <taxon>Burkholderiales</taxon>
        <taxon>Alcaligenaceae</taxon>
        <taxon>Kerstersia</taxon>
    </lineage>
</organism>
<dbReference type="CDD" id="cd00093">
    <property type="entry name" value="HTH_XRE"/>
    <property type="match status" value="1"/>
</dbReference>
<sequence>MKYDETTRMTEARLQEARQLGLKLALLRKALGVTQAHAAERAGVSRSTAVLIESGDASRTLAQILRYLEVLAPGYSLLALLTDDIPAVKNFREHVIPARVRNTGPTHIHTSHVSLKRGEVPGRFDALKNRTREEAEAERLRLAKTVAKEKKLSDYDF</sequence>
<comment type="caution">
    <text evidence="2">The sequence shown here is derived from an EMBL/GenBank/DDBJ whole genome shotgun (WGS) entry which is preliminary data.</text>
</comment>
<dbReference type="RefSeq" id="WP_068368420.1">
    <property type="nucleotide sequence ID" value="NZ_CBCSEB010000001.1"/>
</dbReference>
<dbReference type="Gene3D" id="1.10.260.40">
    <property type="entry name" value="lambda repressor-like DNA-binding domains"/>
    <property type="match status" value="1"/>
</dbReference>
<dbReference type="GO" id="GO:0003677">
    <property type="term" value="F:DNA binding"/>
    <property type="evidence" value="ECO:0007669"/>
    <property type="project" value="InterPro"/>
</dbReference>
<evidence type="ECO:0000259" key="1">
    <source>
        <dbReference type="PROSITE" id="PS50943"/>
    </source>
</evidence>